<dbReference type="GO" id="GO:0000271">
    <property type="term" value="P:polysaccharide biosynthetic process"/>
    <property type="evidence" value="ECO:0007669"/>
    <property type="project" value="TreeGrafter"/>
</dbReference>
<feature type="transmembrane region" description="Helical" evidence="1">
    <location>
        <begin position="346"/>
        <end position="368"/>
    </location>
</feature>
<keyword evidence="3" id="KW-0012">Acyltransferase</keyword>
<feature type="transmembrane region" description="Helical" evidence="1">
    <location>
        <begin position="255"/>
        <end position="276"/>
    </location>
</feature>
<feature type="transmembrane region" description="Helical" evidence="1">
    <location>
        <begin position="191"/>
        <end position="212"/>
    </location>
</feature>
<dbReference type="PANTHER" id="PTHR23028:SF131">
    <property type="entry name" value="BLR2367 PROTEIN"/>
    <property type="match status" value="1"/>
</dbReference>
<feature type="transmembrane region" description="Helical" evidence="1">
    <location>
        <begin position="163"/>
        <end position="184"/>
    </location>
</feature>
<gene>
    <name evidence="3" type="ORF">H7965_00165</name>
</gene>
<reference evidence="3" key="1">
    <citation type="submission" date="2020-08" db="EMBL/GenBank/DDBJ databases">
        <authorList>
            <person name="Hu Y."/>
            <person name="Nguyen S.V."/>
            <person name="Li F."/>
            <person name="Fanning S."/>
        </authorList>
    </citation>
    <scope>NUCLEOTIDE SEQUENCE</scope>
    <source>
        <strain evidence="3">SYSU D8009</strain>
    </source>
</reference>
<feature type="transmembrane region" description="Helical" evidence="1">
    <location>
        <begin position="59"/>
        <end position="80"/>
    </location>
</feature>
<dbReference type="PANTHER" id="PTHR23028">
    <property type="entry name" value="ACETYLTRANSFERASE"/>
    <property type="match status" value="1"/>
</dbReference>
<evidence type="ECO:0000313" key="3">
    <source>
        <dbReference type="EMBL" id="MBC4013720.1"/>
    </source>
</evidence>
<evidence type="ECO:0000256" key="1">
    <source>
        <dbReference type="SAM" id="Phobius"/>
    </source>
</evidence>
<sequence>MRDAVALRGGNGTGRFASLDALRGIAAFLIVTFHCWKIGLFPEPAGWAWKLWYWTPLNLLISGRPWVILFFVLSGFVLACSLERASGTDYRGFVLRRFCRIYLPFAGSILFSLLAYALVQPERIPALSRWFNELAWSEPPDLRSVVRHLLMTGLDGDDGLNPVMWSLVYELRVSLFFPALFLAAYRWPRAVLALGLLAHAGTALLYGCRTVQCQPFRGQDGVSSVLLTVYFTLFFIIGILLARYRDAVARRVRKLSVPGAALLGLAAVQAMILPNIPQLRLIMPADLLFGLGSATLIVLAVGRPGWAAALEARLFAWLGLVSYSLYLTHNIVLLTIVHWFHAMASTPLLLLGVVGASLLAAAVSYRVLEAPAMRLGRWAAVRRSAGVQMVQKA</sequence>
<dbReference type="Pfam" id="PF01757">
    <property type="entry name" value="Acyl_transf_3"/>
    <property type="match status" value="1"/>
</dbReference>
<feature type="transmembrane region" description="Helical" evidence="1">
    <location>
        <begin position="282"/>
        <end position="302"/>
    </location>
</feature>
<dbReference type="GO" id="GO:0016747">
    <property type="term" value="F:acyltransferase activity, transferring groups other than amino-acyl groups"/>
    <property type="evidence" value="ECO:0007669"/>
    <property type="project" value="InterPro"/>
</dbReference>
<keyword evidence="1" id="KW-0472">Membrane</keyword>
<keyword evidence="1" id="KW-0812">Transmembrane</keyword>
<feature type="transmembrane region" description="Helical" evidence="1">
    <location>
        <begin position="21"/>
        <end position="39"/>
    </location>
</feature>
<accession>A0A9X0UEP8</accession>
<dbReference type="GO" id="GO:0016020">
    <property type="term" value="C:membrane"/>
    <property type="evidence" value="ECO:0007669"/>
    <property type="project" value="TreeGrafter"/>
</dbReference>
<evidence type="ECO:0000313" key="4">
    <source>
        <dbReference type="Proteomes" id="UP000600101"/>
    </source>
</evidence>
<protein>
    <submittedName>
        <fullName evidence="3">Acyltransferase</fullName>
    </submittedName>
</protein>
<feature type="domain" description="Acyltransferase 3" evidence="2">
    <location>
        <begin position="17"/>
        <end position="365"/>
    </location>
</feature>
<keyword evidence="3" id="KW-0808">Transferase</keyword>
<keyword evidence="4" id="KW-1185">Reference proteome</keyword>
<dbReference type="InterPro" id="IPR002656">
    <property type="entry name" value="Acyl_transf_3_dom"/>
</dbReference>
<keyword evidence="1" id="KW-1133">Transmembrane helix</keyword>
<feature type="transmembrane region" description="Helical" evidence="1">
    <location>
        <begin position="224"/>
        <end position="243"/>
    </location>
</feature>
<dbReference type="Proteomes" id="UP000600101">
    <property type="component" value="Unassembled WGS sequence"/>
</dbReference>
<proteinExistence type="predicted"/>
<feature type="transmembrane region" description="Helical" evidence="1">
    <location>
        <begin position="314"/>
        <end position="340"/>
    </location>
</feature>
<dbReference type="RefSeq" id="WP_186768500.1">
    <property type="nucleotide sequence ID" value="NZ_JACOMF010000001.1"/>
</dbReference>
<dbReference type="EMBL" id="JACOMF010000001">
    <property type="protein sequence ID" value="MBC4013720.1"/>
    <property type="molecule type" value="Genomic_DNA"/>
</dbReference>
<feature type="transmembrane region" description="Helical" evidence="1">
    <location>
        <begin position="101"/>
        <end position="119"/>
    </location>
</feature>
<evidence type="ECO:0000259" key="2">
    <source>
        <dbReference type="Pfam" id="PF01757"/>
    </source>
</evidence>
<dbReference type="InterPro" id="IPR050879">
    <property type="entry name" value="Acyltransferase_3"/>
</dbReference>
<dbReference type="AlphaFoldDB" id="A0A9X0UEP8"/>
<name>A0A9X0UEP8_9PROT</name>
<organism evidence="3 4">
    <name type="scientific">Siccirubricoccus deserti</name>
    <dbReference type="NCBI Taxonomy" id="2013562"/>
    <lineage>
        <taxon>Bacteria</taxon>
        <taxon>Pseudomonadati</taxon>
        <taxon>Pseudomonadota</taxon>
        <taxon>Alphaproteobacteria</taxon>
        <taxon>Acetobacterales</taxon>
        <taxon>Roseomonadaceae</taxon>
        <taxon>Siccirubricoccus</taxon>
    </lineage>
</organism>
<comment type="caution">
    <text evidence="3">The sequence shown here is derived from an EMBL/GenBank/DDBJ whole genome shotgun (WGS) entry which is preliminary data.</text>
</comment>